<dbReference type="AlphaFoldDB" id="A0A1Q2CTW2"/>
<proteinExistence type="predicted"/>
<dbReference type="Proteomes" id="UP000188235">
    <property type="component" value="Chromosome"/>
</dbReference>
<reference evidence="1 2" key="1">
    <citation type="journal article" date="2008" name="Int. J. Syst. Evol. Microbiol.">
        <title>Tessaracoccus flavescens sp. nov., isolated from marine sediment.</title>
        <authorList>
            <person name="Lee D.W."/>
            <person name="Lee S.D."/>
        </authorList>
    </citation>
    <scope>NUCLEOTIDE SEQUENCE [LARGE SCALE GENOMIC DNA]</scope>
    <source>
        <strain evidence="1 2">SST-39T</strain>
    </source>
</reference>
<evidence type="ECO:0000313" key="1">
    <source>
        <dbReference type="EMBL" id="AQP49537.1"/>
    </source>
</evidence>
<name>A0A1Q2CTW2_9ACTN</name>
<dbReference type="KEGG" id="tfa:BW733_00470"/>
<dbReference type="EMBL" id="CP019607">
    <property type="protein sequence ID" value="AQP49537.1"/>
    <property type="molecule type" value="Genomic_DNA"/>
</dbReference>
<evidence type="ECO:0000313" key="2">
    <source>
        <dbReference type="Proteomes" id="UP000188235"/>
    </source>
</evidence>
<organism evidence="1 2">
    <name type="scientific">Tessaracoccus flavescens</name>
    <dbReference type="NCBI Taxonomy" id="399497"/>
    <lineage>
        <taxon>Bacteria</taxon>
        <taxon>Bacillati</taxon>
        <taxon>Actinomycetota</taxon>
        <taxon>Actinomycetes</taxon>
        <taxon>Propionibacteriales</taxon>
        <taxon>Propionibacteriaceae</taxon>
        <taxon>Tessaracoccus</taxon>
    </lineage>
</organism>
<sequence length="78" mass="8496">MHRSEEIRLKLSSLAAAAKEQGVLCHVAHTSTGQTTADRVLTAMWTAWMTTAGRGADAPSPPSIQPIRRVAITCLRRR</sequence>
<keyword evidence="2" id="KW-1185">Reference proteome</keyword>
<accession>A0A1Q2CTW2</accession>
<gene>
    <name evidence="1" type="ORF">BW733_00470</name>
</gene>
<protein>
    <submittedName>
        <fullName evidence="1">Uncharacterized protein</fullName>
    </submittedName>
</protein>